<name>A0A813EZC6_POLGL</name>
<gene>
    <name evidence="2" type="ORF">PGLA1383_LOCUS25144</name>
</gene>
<evidence type="ECO:0000313" key="3">
    <source>
        <dbReference type="Proteomes" id="UP000654075"/>
    </source>
</evidence>
<comment type="caution">
    <text evidence="2">The sequence shown here is derived from an EMBL/GenBank/DDBJ whole genome shotgun (WGS) entry which is preliminary data.</text>
</comment>
<dbReference type="EMBL" id="CAJNNV010020872">
    <property type="protein sequence ID" value="CAE8607207.1"/>
    <property type="molecule type" value="Genomic_DNA"/>
</dbReference>
<keyword evidence="1" id="KW-1133">Transmembrane helix</keyword>
<organism evidence="2 3">
    <name type="scientific">Polarella glacialis</name>
    <name type="common">Dinoflagellate</name>
    <dbReference type="NCBI Taxonomy" id="89957"/>
    <lineage>
        <taxon>Eukaryota</taxon>
        <taxon>Sar</taxon>
        <taxon>Alveolata</taxon>
        <taxon>Dinophyceae</taxon>
        <taxon>Suessiales</taxon>
        <taxon>Suessiaceae</taxon>
        <taxon>Polarella</taxon>
    </lineage>
</organism>
<accession>A0A813EZC6</accession>
<dbReference type="AlphaFoldDB" id="A0A813EZC6"/>
<evidence type="ECO:0000256" key="1">
    <source>
        <dbReference type="SAM" id="Phobius"/>
    </source>
</evidence>
<keyword evidence="1" id="KW-0472">Membrane</keyword>
<proteinExistence type="predicted"/>
<reference evidence="2" key="1">
    <citation type="submission" date="2021-02" db="EMBL/GenBank/DDBJ databases">
        <authorList>
            <person name="Dougan E. K."/>
            <person name="Rhodes N."/>
            <person name="Thang M."/>
            <person name="Chan C."/>
        </authorList>
    </citation>
    <scope>NUCLEOTIDE SEQUENCE</scope>
</reference>
<keyword evidence="3" id="KW-1185">Reference proteome</keyword>
<evidence type="ECO:0000313" key="2">
    <source>
        <dbReference type="EMBL" id="CAE8607207.1"/>
    </source>
</evidence>
<feature type="transmembrane region" description="Helical" evidence="1">
    <location>
        <begin position="27"/>
        <end position="46"/>
    </location>
</feature>
<keyword evidence="1" id="KW-0812">Transmembrane</keyword>
<sequence length="54" mass="6156">MITASCATRQRCRNTAMPTRTVSRRGSLVPTLFGCAWIVVSSKWMWRQVGLNRN</sequence>
<protein>
    <submittedName>
        <fullName evidence="2">Uncharacterized protein</fullName>
    </submittedName>
</protein>
<dbReference type="Proteomes" id="UP000654075">
    <property type="component" value="Unassembled WGS sequence"/>
</dbReference>